<keyword evidence="7" id="KW-1185">Reference proteome</keyword>
<feature type="domain" description="HTH lysR-type" evidence="5">
    <location>
        <begin position="6"/>
        <end position="62"/>
    </location>
</feature>
<dbReference type="Proteomes" id="UP000480684">
    <property type="component" value="Unassembled WGS sequence"/>
</dbReference>
<dbReference type="NCBIfam" id="NF008352">
    <property type="entry name" value="PRK11139.1"/>
    <property type="match status" value="1"/>
</dbReference>
<evidence type="ECO:0000313" key="7">
    <source>
        <dbReference type="Proteomes" id="UP000480684"/>
    </source>
</evidence>
<evidence type="ECO:0000259" key="5">
    <source>
        <dbReference type="PROSITE" id="PS50931"/>
    </source>
</evidence>
<evidence type="ECO:0000256" key="1">
    <source>
        <dbReference type="ARBA" id="ARBA00009437"/>
    </source>
</evidence>
<keyword evidence="2" id="KW-0805">Transcription regulation</keyword>
<dbReference type="InterPro" id="IPR000847">
    <property type="entry name" value="LysR_HTH_N"/>
</dbReference>
<dbReference type="PANTHER" id="PTHR30537">
    <property type="entry name" value="HTH-TYPE TRANSCRIPTIONAL REGULATOR"/>
    <property type="match status" value="1"/>
</dbReference>
<dbReference type="Pfam" id="PF00126">
    <property type="entry name" value="HTH_1"/>
    <property type="match status" value="1"/>
</dbReference>
<dbReference type="AlphaFoldDB" id="A0A7C9QRD7"/>
<comment type="similarity">
    <text evidence="1">Belongs to the LysR transcriptional regulatory family.</text>
</comment>
<organism evidence="6 7">
    <name type="scientific">Magnetospirillum aberrantis SpK</name>
    <dbReference type="NCBI Taxonomy" id="908842"/>
    <lineage>
        <taxon>Bacteria</taxon>
        <taxon>Pseudomonadati</taxon>
        <taxon>Pseudomonadota</taxon>
        <taxon>Alphaproteobacteria</taxon>
        <taxon>Rhodospirillales</taxon>
        <taxon>Rhodospirillaceae</taxon>
        <taxon>Magnetospirillum</taxon>
    </lineage>
</organism>
<dbReference type="Gene3D" id="1.10.10.10">
    <property type="entry name" value="Winged helix-like DNA-binding domain superfamily/Winged helix DNA-binding domain"/>
    <property type="match status" value="1"/>
</dbReference>
<name>A0A7C9QRD7_9PROT</name>
<sequence>MARRLPPLRSLRAFEAAARHLSFARAADELHVTPAAISQQIKLLEGHLGLALFKRGPQLSLTEGAATALPLVSESFDLMERAVERLRQGRDHGPLVVSSSPAFAARWLIPRMGRFQDRHPDIELRLSASIRLVDFATEDVDLAIRYGAGRYPGMHVERLKAEEVVPVACPQMAERLGGVADLLTVPLLHNTAMDWDVTFPTWPAWLTNAGVTVPPGLSPRRFDDFNLVLQAVLAGLGAALVWRTLVAEEICAGRLVPLFPAQPLVNAYHLVCPPRHLDNPKVAAFRAWVLEEAAD</sequence>
<dbReference type="InterPro" id="IPR058163">
    <property type="entry name" value="LysR-type_TF_proteobact-type"/>
</dbReference>
<proteinExistence type="inferred from homology"/>
<protein>
    <submittedName>
        <fullName evidence="6">Transcriptional regulator GcvA</fullName>
    </submittedName>
</protein>
<evidence type="ECO:0000313" key="6">
    <source>
        <dbReference type="EMBL" id="NFV78725.1"/>
    </source>
</evidence>
<dbReference type="PRINTS" id="PR00039">
    <property type="entry name" value="HTHLYSR"/>
</dbReference>
<evidence type="ECO:0000256" key="4">
    <source>
        <dbReference type="ARBA" id="ARBA00023163"/>
    </source>
</evidence>
<dbReference type="GO" id="GO:0006351">
    <property type="term" value="P:DNA-templated transcription"/>
    <property type="evidence" value="ECO:0007669"/>
    <property type="project" value="TreeGrafter"/>
</dbReference>
<evidence type="ECO:0000256" key="3">
    <source>
        <dbReference type="ARBA" id="ARBA00023125"/>
    </source>
</evidence>
<dbReference type="RefSeq" id="WP_163673918.1">
    <property type="nucleotide sequence ID" value="NZ_JAAIYP010000004.1"/>
</dbReference>
<comment type="caution">
    <text evidence="6">The sequence shown here is derived from an EMBL/GenBank/DDBJ whole genome shotgun (WGS) entry which is preliminary data.</text>
</comment>
<dbReference type="Pfam" id="PF03466">
    <property type="entry name" value="LysR_substrate"/>
    <property type="match status" value="1"/>
</dbReference>
<dbReference type="EMBL" id="JAAIYP010000004">
    <property type="protein sequence ID" value="NFV78725.1"/>
    <property type="molecule type" value="Genomic_DNA"/>
</dbReference>
<gene>
    <name evidence="6" type="primary">gcvA</name>
    <name evidence="6" type="ORF">G4223_01160</name>
</gene>
<dbReference type="PANTHER" id="PTHR30537:SF74">
    <property type="entry name" value="HTH-TYPE TRANSCRIPTIONAL REGULATOR TRPI"/>
    <property type="match status" value="1"/>
</dbReference>
<evidence type="ECO:0000256" key="2">
    <source>
        <dbReference type="ARBA" id="ARBA00023015"/>
    </source>
</evidence>
<dbReference type="InterPro" id="IPR036388">
    <property type="entry name" value="WH-like_DNA-bd_sf"/>
</dbReference>
<dbReference type="CDD" id="cd08432">
    <property type="entry name" value="PBP2_GcdR_TrpI_HvrB_AmpR_like"/>
    <property type="match status" value="1"/>
</dbReference>
<dbReference type="InterPro" id="IPR005119">
    <property type="entry name" value="LysR_subst-bd"/>
</dbReference>
<dbReference type="GO" id="GO:0043565">
    <property type="term" value="F:sequence-specific DNA binding"/>
    <property type="evidence" value="ECO:0007669"/>
    <property type="project" value="TreeGrafter"/>
</dbReference>
<dbReference type="SUPFAM" id="SSF46785">
    <property type="entry name" value="Winged helix' DNA-binding domain"/>
    <property type="match status" value="1"/>
</dbReference>
<dbReference type="PROSITE" id="PS50931">
    <property type="entry name" value="HTH_LYSR"/>
    <property type="match status" value="1"/>
</dbReference>
<reference evidence="6 7" key="1">
    <citation type="submission" date="2020-02" db="EMBL/GenBank/DDBJ databases">
        <authorList>
            <person name="Dziuba M."/>
            <person name="Kuznetsov B."/>
            <person name="Mardanov A."/>
            <person name="Ravin N."/>
            <person name="Grouzdev D."/>
        </authorList>
    </citation>
    <scope>NUCLEOTIDE SEQUENCE [LARGE SCALE GENOMIC DNA]</scope>
    <source>
        <strain evidence="6 7">SpK</strain>
    </source>
</reference>
<accession>A0A7C9QRD7</accession>
<dbReference type="InterPro" id="IPR036390">
    <property type="entry name" value="WH_DNA-bd_sf"/>
</dbReference>
<keyword evidence="4" id="KW-0804">Transcription</keyword>
<dbReference type="GO" id="GO:0003700">
    <property type="term" value="F:DNA-binding transcription factor activity"/>
    <property type="evidence" value="ECO:0007669"/>
    <property type="project" value="InterPro"/>
</dbReference>
<dbReference type="SUPFAM" id="SSF53850">
    <property type="entry name" value="Periplasmic binding protein-like II"/>
    <property type="match status" value="1"/>
</dbReference>
<keyword evidence="3" id="KW-0238">DNA-binding</keyword>
<dbReference type="Gene3D" id="3.40.190.10">
    <property type="entry name" value="Periplasmic binding protein-like II"/>
    <property type="match status" value="2"/>
</dbReference>